<dbReference type="Proteomes" id="UP000005632">
    <property type="component" value="Chromosome"/>
</dbReference>
<gene>
    <name evidence="1" type="ordered locus">SpiGrapes_0430</name>
</gene>
<dbReference type="HOGENOM" id="CLU_1093730_0_0_12"/>
<organism evidence="1 2">
    <name type="scientific">Sphaerochaeta pleomorpha (strain ATCC BAA-1885 / DSM 22778 / Grapes)</name>
    <dbReference type="NCBI Taxonomy" id="158190"/>
    <lineage>
        <taxon>Bacteria</taxon>
        <taxon>Pseudomonadati</taxon>
        <taxon>Spirochaetota</taxon>
        <taxon>Spirochaetia</taxon>
        <taxon>Spirochaetales</taxon>
        <taxon>Sphaerochaetaceae</taxon>
        <taxon>Sphaerochaeta</taxon>
    </lineage>
</organism>
<evidence type="ECO:0000313" key="1">
    <source>
        <dbReference type="EMBL" id="AEV28288.1"/>
    </source>
</evidence>
<accession>G8QW45</accession>
<keyword evidence="2" id="KW-1185">Reference proteome</keyword>
<dbReference type="PROSITE" id="PS51257">
    <property type="entry name" value="PROKAR_LIPOPROTEIN"/>
    <property type="match status" value="1"/>
</dbReference>
<sequence length="260" mass="29018">MKMKRKLLPAVSVFFCILILAGCGIATIFYITGSVTIDDEDSDIFINASFNVYSDEYNNLDLIKTGTGPSLMLFYILTDSNDTSFVANIKSNFSSIYKNSPYGKIVNTSVSNPIVLTYTNTVSNKTYDLFAFSDPNRVQFSAPHYIASADDPNNSNFSFSLTRDGDTSLLYEIIPTIISGDFSVQTSENLRRYNGNKFLSDTNEMTDKLDYESISVQDIQDSTYYCHVFAAMCVSEGSFNNIFWTSLASLGYIKFPTITT</sequence>
<name>G8QW45_SPHPG</name>
<protein>
    <recommendedName>
        <fullName evidence="3">Lipoprotein</fullName>
    </recommendedName>
</protein>
<reference evidence="1 2" key="1">
    <citation type="submission" date="2011-11" db="EMBL/GenBank/DDBJ databases">
        <title>Complete sequence of Spirochaeta sp. grapes.</title>
        <authorList>
            <consortium name="US DOE Joint Genome Institute"/>
            <person name="Lucas S."/>
            <person name="Han J."/>
            <person name="Lapidus A."/>
            <person name="Cheng J.-F."/>
            <person name="Goodwin L."/>
            <person name="Pitluck S."/>
            <person name="Peters L."/>
            <person name="Ovchinnikova G."/>
            <person name="Munk A.C."/>
            <person name="Detter J.C."/>
            <person name="Han C."/>
            <person name="Tapia R."/>
            <person name="Land M."/>
            <person name="Hauser L."/>
            <person name="Kyrpides N."/>
            <person name="Ivanova N."/>
            <person name="Pagani I."/>
            <person name="Ritalahtilisa K."/>
            <person name="Loeffler F."/>
            <person name="Woyke T."/>
        </authorList>
    </citation>
    <scope>NUCLEOTIDE SEQUENCE [LARGE SCALE GENOMIC DNA]</scope>
    <source>
        <strain evidence="2">ATCC BAA-1885 / DSM 22778 / Grapes</strain>
    </source>
</reference>
<dbReference type="STRING" id="158190.SpiGrapes_0430"/>
<dbReference type="RefSeq" id="WP_014269137.1">
    <property type="nucleotide sequence ID" value="NC_016633.1"/>
</dbReference>
<dbReference type="OrthoDB" id="9851708at2"/>
<dbReference type="AlphaFoldDB" id="G8QW45"/>
<evidence type="ECO:0008006" key="3">
    <source>
        <dbReference type="Google" id="ProtNLM"/>
    </source>
</evidence>
<evidence type="ECO:0000313" key="2">
    <source>
        <dbReference type="Proteomes" id="UP000005632"/>
    </source>
</evidence>
<dbReference type="KEGG" id="sgp:SpiGrapes_0430"/>
<proteinExistence type="predicted"/>
<dbReference type="EMBL" id="CP003155">
    <property type="protein sequence ID" value="AEV28288.1"/>
    <property type="molecule type" value="Genomic_DNA"/>
</dbReference>